<dbReference type="EMBL" id="HBEG01049999">
    <property type="protein sequence ID" value="CAD8386781.1"/>
    <property type="molecule type" value="Transcribed_RNA"/>
</dbReference>
<reference evidence="1" key="1">
    <citation type="submission" date="2021-01" db="EMBL/GenBank/DDBJ databases">
        <authorList>
            <person name="Corre E."/>
            <person name="Pelletier E."/>
            <person name="Niang G."/>
            <person name="Scheremetjew M."/>
            <person name="Finn R."/>
            <person name="Kale V."/>
            <person name="Holt S."/>
            <person name="Cochrane G."/>
            <person name="Meng A."/>
            <person name="Brown T."/>
            <person name="Cohen L."/>
        </authorList>
    </citation>
    <scope>NUCLEOTIDE SEQUENCE</scope>
    <source>
        <strain evidence="1">Pbaha01</strain>
    </source>
</reference>
<gene>
    <name evidence="1" type="ORF">PBAH0796_LOCUS30469</name>
</gene>
<accession>A0A7S0FY37</accession>
<organism evidence="1">
    <name type="scientific">Pyrodinium bahamense</name>
    <dbReference type="NCBI Taxonomy" id="73915"/>
    <lineage>
        <taxon>Eukaryota</taxon>
        <taxon>Sar</taxon>
        <taxon>Alveolata</taxon>
        <taxon>Dinophyceae</taxon>
        <taxon>Gonyaulacales</taxon>
        <taxon>Pyrocystaceae</taxon>
        <taxon>Pyrodinium</taxon>
    </lineage>
</organism>
<proteinExistence type="predicted"/>
<sequence length="339" mass="36275">MSSVATDNGFTLGVNRSACGSSIVGVAMEAKMGVEGVDPAGSGRIAELERELAIAYARIAELEQELAAVRNPESLPAQERRIYSGIVKNFDLELSDGYISCPEMDFLCGHDVYITRDVLAQGQAGVGDICCFPVCLPASGQPQALHPLLRLASPSGFALVGVYREGVGVSTMERPDRGYGLIQCPEVAAIFGREVYVNPSLASRLRSGSRCGFNAYLNKDYIPSAMTVEMVDATFQPVPGDLSQSRALPGCERTDSAERFNGVLKCFDVRQNFGLISCDETFVRYGMDILLYGETLGYNISLANGTPLSFAVATDAEGHPHAVHVSLGGATEQEQIVQV</sequence>
<dbReference type="AlphaFoldDB" id="A0A7S0FY37"/>
<evidence type="ECO:0000313" key="1">
    <source>
        <dbReference type="EMBL" id="CAD8386781.1"/>
    </source>
</evidence>
<protein>
    <submittedName>
        <fullName evidence="1">Uncharacterized protein</fullName>
    </submittedName>
</protein>
<name>A0A7S0FY37_9DINO</name>